<evidence type="ECO:0000256" key="2">
    <source>
        <dbReference type="ARBA" id="ARBA00004496"/>
    </source>
</evidence>
<keyword evidence="5" id="KW-0678">Repressor</keyword>
<sequence length="373" mass="40133">MDVSSPIKRRVLGALDPNASPKPSPHHQTNIKQQQQQQQANKSAYHVAPRISVPRTHISHTTPEPEVSEPEALKRPVSMAPSADDEPAAKRPRFGVDGDAGQEPRSPRSCTLSGGNTSNHSAPASPAASSVFDNSALDTSQATTVTEPDVNSTPVSFAAPPRVPRFSREEAREKAEIIRLRLGLANYKVRTGQTDVPLDQLQMRPIPRTDAGARSGRAVLPFAAEMSRPMVSSIPSGSGPMRRPLPGAPVRRPSPPSVGAQGEDEDDEQTEEEMDTTPDEPQQQGGEGQALPRLPQLYPRQPAADAGGGVGVDPRNAAGNGGRHQFRLQVDTTVKFRGQFGGGDGGDAEVKIKFDFKGDEEMKIEFRRGDEYE</sequence>
<feature type="compositionally biased region" description="Low complexity" evidence="9">
    <location>
        <begin position="121"/>
        <end position="130"/>
    </location>
</feature>
<dbReference type="Proteomes" id="UP001172102">
    <property type="component" value="Unassembled WGS sequence"/>
</dbReference>
<evidence type="ECO:0000256" key="4">
    <source>
        <dbReference type="ARBA" id="ARBA00022490"/>
    </source>
</evidence>
<comment type="caution">
    <text evidence="10">The sequence shown here is derived from an EMBL/GenBank/DDBJ whole genome shotgun (WGS) entry which is preliminary data.</text>
</comment>
<organism evidence="10 11">
    <name type="scientific">Lasiosphaeris hirsuta</name>
    <dbReference type="NCBI Taxonomy" id="260670"/>
    <lineage>
        <taxon>Eukaryota</taxon>
        <taxon>Fungi</taxon>
        <taxon>Dikarya</taxon>
        <taxon>Ascomycota</taxon>
        <taxon>Pezizomycotina</taxon>
        <taxon>Sordariomycetes</taxon>
        <taxon>Sordariomycetidae</taxon>
        <taxon>Sordariales</taxon>
        <taxon>Lasiosphaeriaceae</taxon>
        <taxon>Lasiosphaeris</taxon>
    </lineage>
</organism>
<evidence type="ECO:0000256" key="3">
    <source>
        <dbReference type="ARBA" id="ARBA00006922"/>
    </source>
</evidence>
<keyword evidence="8" id="KW-0539">Nucleus</keyword>
<gene>
    <name evidence="10" type="ORF">B0H67DRAFT_646983</name>
</gene>
<feature type="region of interest" description="Disordered" evidence="9">
    <location>
        <begin position="1"/>
        <end position="170"/>
    </location>
</feature>
<dbReference type="AlphaFoldDB" id="A0AA40A9K7"/>
<dbReference type="Pfam" id="PF08528">
    <property type="entry name" value="Whi5"/>
    <property type="match status" value="1"/>
</dbReference>
<evidence type="ECO:0000256" key="6">
    <source>
        <dbReference type="ARBA" id="ARBA00023015"/>
    </source>
</evidence>
<evidence type="ECO:0000256" key="7">
    <source>
        <dbReference type="ARBA" id="ARBA00023163"/>
    </source>
</evidence>
<feature type="compositionally biased region" description="Low complexity" evidence="9">
    <location>
        <begin position="279"/>
        <end position="305"/>
    </location>
</feature>
<dbReference type="GO" id="GO:0005737">
    <property type="term" value="C:cytoplasm"/>
    <property type="evidence" value="ECO:0007669"/>
    <property type="project" value="UniProtKB-SubCell"/>
</dbReference>
<keyword evidence="11" id="KW-1185">Reference proteome</keyword>
<keyword evidence="4" id="KW-0963">Cytoplasm</keyword>
<accession>A0AA40A9K7</accession>
<name>A0AA40A9K7_9PEZI</name>
<dbReference type="InterPro" id="IPR013734">
    <property type="entry name" value="TF_Nrm1/Whi5"/>
</dbReference>
<evidence type="ECO:0000256" key="9">
    <source>
        <dbReference type="SAM" id="MobiDB-lite"/>
    </source>
</evidence>
<evidence type="ECO:0000313" key="10">
    <source>
        <dbReference type="EMBL" id="KAK0711628.1"/>
    </source>
</evidence>
<feature type="compositionally biased region" description="Polar residues" evidence="9">
    <location>
        <begin position="131"/>
        <end position="155"/>
    </location>
</feature>
<protein>
    <submittedName>
        <fullName evidence="10">Uncharacterized protein</fullName>
    </submittedName>
</protein>
<comment type="subcellular location">
    <subcellularLocation>
        <location evidence="2">Cytoplasm</location>
    </subcellularLocation>
    <subcellularLocation>
        <location evidence="1">Nucleus</location>
    </subcellularLocation>
</comment>
<evidence type="ECO:0000256" key="1">
    <source>
        <dbReference type="ARBA" id="ARBA00004123"/>
    </source>
</evidence>
<comment type="similarity">
    <text evidence="3">Belongs to the WHI5/NRM1 family.</text>
</comment>
<dbReference type="EMBL" id="JAUKUA010000005">
    <property type="protein sequence ID" value="KAK0711628.1"/>
    <property type="molecule type" value="Genomic_DNA"/>
</dbReference>
<keyword evidence="6" id="KW-0805">Transcription regulation</keyword>
<evidence type="ECO:0000256" key="8">
    <source>
        <dbReference type="ARBA" id="ARBA00023242"/>
    </source>
</evidence>
<keyword evidence="7" id="KW-0804">Transcription</keyword>
<feature type="compositionally biased region" description="Acidic residues" evidence="9">
    <location>
        <begin position="262"/>
        <end position="278"/>
    </location>
</feature>
<feature type="compositionally biased region" description="Polar residues" evidence="9">
    <location>
        <begin position="108"/>
        <end position="120"/>
    </location>
</feature>
<proteinExistence type="inferred from homology"/>
<dbReference type="GO" id="GO:0005634">
    <property type="term" value="C:nucleus"/>
    <property type="evidence" value="ECO:0007669"/>
    <property type="project" value="UniProtKB-SubCell"/>
</dbReference>
<evidence type="ECO:0000313" key="11">
    <source>
        <dbReference type="Proteomes" id="UP001172102"/>
    </source>
</evidence>
<feature type="region of interest" description="Disordered" evidence="9">
    <location>
        <begin position="226"/>
        <end position="326"/>
    </location>
</feature>
<evidence type="ECO:0000256" key="5">
    <source>
        <dbReference type="ARBA" id="ARBA00022491"/>
    </source>
</evidence>
<reference evidence="10" key="1">
    <citation type="submission" date="2023-06" db="EMBL/GenBank/DDBJ databases">
        <title>Genome-scale phylogeny and comparative genomics of the fungal order Sordariales.</title>
        <authorList>
            <consortium name="Lawrence Berkeley National Laboratory"/>
            <person name="Hensen N."/>
            <person name="Bonometti L."/>
            <person name="Westerberg I."/>
            <person name="Brannstrom I.O."/>
            <person name="Guillou S."/>
            <person name="Cros-Aarteil S."/>
            <person name="Calhoun S."/>
            <person name="Haridas S."/>
            <person name="Kuo A."/>
            <person name="Mondo S."/>
            <person name="Pangilinan J."/>
            <person name="Riley R."/>
            <person name="Labutti K."/>
            <person name="Andreopoulos B."/>
            <person name="Lipzen A."/>
            <person name="Chen C."/>
            <person name="Yanf M."/>
            <person name="Daum C."/>
            <person name="Ng V."/>
            <person name="Clum A."/>
            <person name="Steindorff A."/>
            <person name="Ohm R."/>
            <person name="Martin F."/>
            <person name="Silar P."/>
            <person name="Natvig D."/>
            <person name="Lalanne C."/>
            <person name="Gautier V."/>
            <person name="Ament-Velasquez S.L."/>
            <person name="Kruys A."/>
            <person name="Hutchinson M.I."/>
            <person name="Powell A.J."/>
            <person name="Barry K."/>
            <person name="Miller A.N."/>
            <person name="Grigoriev I.V."/>
            <person name="Debuchy R."/>
            <person name="Gladieux P."/>
            <person name="Thoren M.H."/>
            <person name="Johannesson H."/>
        </authorList>
    </citation>
    <scope>NUCLEOTIDE SEQUENCE</scope>
    <source>
        <strain evidence="10">SMH4607-1</strain>
    </source>
</reference>